<dbReference type="Gene3D" id="4.10.1000.10">
    <property type="entry name" value="Zinc finger, CCCH-type"/>
    <property type="match status" value="1"/>
</dbReference>
<dbReference type="KEGG" id="cmos:111437782"/>
<evidence type="ECO:0000259" key="5">
    <source>
        <dbReference type="PROSITE" id="PS50103"/>
    </source>
</evidence>
<dbReference type="InterPro" id="IPR036855">
    <property type="entry name" value="Znf_CCCH_sf"/>
</dbReference>
<dbReference type="SUPFAM" id="SSF57667">
    <property type="entry name" value="beta-beta-alpha zinc fingers"/>
    <property type="match status" value="1"/>
</dbReference>
<dbReference type="Pfam" id="PF00642">
    <property type="entry name" value="zf-CCCH"/>
    <property type="match status" value="1"/>
</dbReference>
<protein>
    <submittedName>
        <fullName evidence="7 8">Zinc finger CCCH domain-containing protein 3</fullName>
    </submittedName>
</protein>
<evidence type="ECO:0000256" key="3">
    <source>
        <dbReference type="ARBA" id="ARBA00022833"/>
    </source>
</evidence>
<dbReference type="GO" id="GO:0008270">
    <property type="term" value="F:zinc ion binding"/>
    <property type="evidence" value="ECO:0007669"/>
    <property type="project" value="UniProtKB-KW"/>
</dbReference>
<dbReference type="GO" id="GO:0003676">
    <property type="term" value="F:nucleic acid binding"/>
    <property type="evidence" value="ECO:0007669"/>
    <property type="project" value="InterPro"/>
</dbReference>
<gene>
    <name evidence="7 8" type="primary">LOC111437782</name>
</gene>
<evidence type="ECO:0000256" key="4">
    <source>
        <dbReference type="PROSITE-ProRule" id="PRU00723"/>
    </source>
</evidence>
<dbReference type="SMART" id="SM00356">
    <property type="entry name" value="ZnF_C3H1"/>
    <property type="match status" value="1"/>
</dbReference>
<sequence length="148" mass="16863">MPLGKYYCDYCEKQFQDTPFARKRHLQSLSHHKAKALWFDSFRDSNQPLSHAFPTRLCNRFLTTGFCQYGDSCNYFHSNNNPQYSSSHPIAGFPENNQAPNIPVNQFMEGSSLTGSLDRLRTSWGNLPPSLMPPPEGGYPPLPFVDWG</sequence>
<keyword evidence="3 4" id="KW-0862">Zinc</keyword>
<organism evidence="6 7">
    <name type="scientific">Cucurbita moschata</name>
    <name type="common">Winter crookneck squash</name>
    <name type="synonym">Cucurbita pepo var. moschata</name>
    <dbReference type="NCBI Taxonomy" id="3662"/>
    <lineage>
        <taxon>Eukaryota</taxon>
        <taxon>Viridiplantae</taxon>
        <taxon>Streptophyta</taxon>
        <taxon>Embryophyta</taxon>
        <taxon>Tracheophyta</taxon>
        <taxon>Spermatophyta</taxon>
        <taxon>Magnoliopsida</taxon>
        <taxon>eudicotyledons</taxon>
        <taxon>Gunneridae</taxon>
        <taxon>Pentapetalae</taxon>
        <taxon>rosids</taxon>
        <taxon>fabids</taxon>
        <taxon>Cucurbitales</taxon>
        <taxon>Cucurbitaceae</taxon>
        <taxon>Cucurbiteae</taxon>
        <taxon>Cucurbita</taxon>
    </lineage>
</organism>
<dbReference type="PROSITE" id="PS50103">
    <property type="entry name" value="ZF_C3H1"/>
    <property type="match status" value="1"/>
</dbReference>
<dbReference type="AlphaFoldDB" id="A0A6J1EU59"/>
<dbReference type="Gene3D" id="3.30.160.60">
    <property type="entry name" value="Classic Zinc Finger"/>
    <property type="match status" value="1"/>
</dbReference>
<dbReference type="SUPFAM" id="SSF90229">
    <property type="entry name" value="CCCH zinc finger"/>
    <property type="match status" value="1"/>
</dbReference>
<dbReference type="PANTHER" id="PTHR16465">
    <property type="entry name" value="NUCLEASE-RELATED"/>
    <property type="match status" value="1"/>
</dbReference>
<dbReference type="Pfam" id="PF06220">
    <property type="entry name" value="zf-U1"/>
    <property type="match status" value="1"/>
</dbReference>
<dbReference type="SMART" id="SM00451">
    <property type="entry name" value="ZnF_U1"/>
    <property type="match status" value="1"/>
</dbReference>
<evidence type="ECO:0000313" key="7">
    <source>
        <dbReference type="RefSeq" id="XP_022931617.1"/>
    </source>
</evidence>
<dbReference type="PANTHER" id="PTHR16465:SF0">
    <property type="entry name" value="ZINC FINGER MATRIN-TYPE PROTEIN 5"/>
    <property type="match status" value="1"/>
</dbReference>
<dbReference type="InterPro" id="IPR036236">
    <property type="entry name" value="Znf_C2H2_sf"/>
</dbReference>
<proteinExistence type="predicted"/>
<keyword evidence="1 4" id="KW-0479">Metal-binding</keyword>
<name>A0A6J1EU59_CUCMO</name>
<dbReference type="Proteomes" id="UP000504609">
    <property type="component" value="Unplaced"/>
</dbReference>
<dbReference type="InterPro" id="IPR003604">
    <property type="entry name" value="Matrin/U1-like-C_Znf_C2H2"/>
</dbReference>
<evidence type="ECO:0000313" key="6">
    <source>
        <dbReference type="Proteomes" id="UP000504609"/>
    </source>
</evidence>
<dbReference type="InterPro" id="IPR000571">
    <property type="entry name" value="Znf_CCCH"/>
</dbReference>
<feature type="zinc finger region" description="C3H1-type" evidence="4">
    <location>
        <begin position="52"/>
        <end position="80"/>
    </location>
</feature>
<keyword evidence="6" id="KW-1185">Reference proteome</keyword>
<feature type="domain" description="C3H1-type" evidence="5">
    <location>
        <begin position="52"/>
        <end position="80"/>
    </location>
</feature>
<accession>A0A6J1EU59</accession>
<dbReference type="InterPro" id="IPR013085">
    <property type="entry name" value="U1-CZ_Znf_C2H2"/>
</dbReference>
<dbReference type="RefSeq" id="XP_022931617.1">
    <property type="nucleotide sequence ID" value="XM_023075849.1"/>
</dbReference>
<dbReference type="RefSeq" id="XP_022931618.1">
    <property type="nucleotide sequence ID" value="XM_023075850.1"/>
</dbReference>
<evidence type="ECO:0000256" key="1">
    <source>
        <dbReference type="ARBA" id="ARBA00022723"/>
    </source>
</evidence>
<evidence type="ECO:0000256" key="2">
    <source>
        <dbReference type="ARBA" id="ARBA00022771"/>
    </source>
</evidence>
<dbReference type="GO" id="GO:0005689">
    <property type="term" value="C:U12-type spliceosomal complex"/>
    <property type="evidence" value="ECO:0007669"/>
    <property type="project" value="TreeGrafter"/>
</dbReference>
<dbReference type="GeneID" id="111437782"/>
<reference evidence="7 8" key="1">
    <citation type="submission" date="2025-04" db="UniProtKB">
        <authorList>
            <consortium name="RefSeq"/>
        </authorList>
    </citation>
    <scope>IDENTIFICATION</scope>
    <source>
        <tissue evidence="7 8">Young leaves</tissue>
    </source>
</reference>
<evidence type="ECO:0000313" key="8">
    <source>
        <dbReference type="RefSeq" id="XP_022931618.1"/>
    </source>
</evidence>
<keyword evidence="2 4" id="KW-0863">Zinc-finger</keyword>